<proteinExistence type="inferred from homology"/>
<dbReference type="NCBIfam" id="TIGR02273">
    <property type="entry name" value="16S_RimM"/>
    <property type="match status" value="1"/>
</dbReference>
<dbReference type="InterPro" id="IPR036976">
    <property type="entry name" value="RimM_N_sf"/>
</dbReference>
<dbReference type="AlphaFoldDB" id="A0A4R6BDH4"/>
<dbReference type="OrthoDB" id="9810331at2"/>
<dbReference type="Pfam" id="PF01782">
    <property type="entry name" value="RimM"/>
    <property type="match status" value="1"/>
</dbReference>
<comment type="subunit">
    <text evidence="5">Binds ribosomal protein uS19.</text>
</comment>
<dbReference type="PANTHER" id="PTHR33692">
    <property type="entry name" value="RIBOSOME MATURATION FACTOR RIMM"/>
    <property type="match status" value="1"/>
</dbReference>
<dbReference type="Pfam" id="PF24986">
    <property type="entry name" value="PRC_RimM"/>
    <property type="match status" value="1"/>
</dbReference>
<dbReference type="InterPro" id="IPR009000">
    <property type="entry name" value="Transl_B-barrel_sf"/>
</dbReference>
<protein>
    <recommendedName>
        <fullName evidence="5">Ribosome maturation factor RimM</fullName>
    </recommendedName>
</protein>
<dbReference type="EMBL" id="SCWA01000010">
    <property type="protein sequence ID" value="TDL97733.1"/>
    <property type="molecule type" value="Genomic_DNA"/>
</dbReference>
<dbReference type="GO" id="GO:0005737">
    <property type="term" value="C:cytoplasm"/>
    <property type="evidence" value="ECO:0007669"/>
    <property type="project" value="UniProtKB-SubCell"/>
</dbReference>
<gene>
    <name evidence="5 8" type="primary">rimM</name>
    <name evidence="8" type="ORF">ERX27_06560</name>
</gene>
<comment type="similarity">
    <text evidence="5">Belongs to the RimM family.</text>
</comment>
<dbReference type="GO" id="GO:0005840">
    <property type="term" value="C:ribosome"/>
    <property type="evidence" value="ECO:0007669"/>
    <property type="project" value="InterPro"/>
</dbReference>
<comment type="caution">
    <text evidence="8">The sequence shown here is derived from an EMBL/GenBank/DDBJ whole genome shotgun (WGS) entry which is preliminary data.</text>
</comment>
<dbReference type="SUPFAM" id="SSF50346">
    <property type="entry name" value="PRC-barrel domain"/>
    <property type="match status" value="1"/>
</dbReference>
<dbReference type="InterPro" id="IPR056792">
    <property type="entry name" value="PRC_RimM"/>
</dbReference>
<name>A0A4R6BDH4_9STAP</name>
<dbReference type="RefSeq" id="WP_133432038.1">
    <property type="nucleotide sequence ID" value="NZ_CP092172.1"/>
</dbReference>
<dbReference type="SUPFAM" id="SSF50447">
    <property type="entry name" value="Translation proteins"/>
    <property type="match status" value="1"/>
</dbReference>
<dbReference type="GO" id="GO:0043022">
    <property type="term" value="F:ribosome binding"/>
    <property type="evidence" value="ECO:0007669"/>
    <property type="project" value="InterPro"/>
</dbReference>
<dbReference type="PANTHER" id="PTHR33692:SF1">
    <property type="entry name" value="RIBOSOME MATURATION FACTOR RIMM"/>
    <property type="match status" value="1"/>
</dbReference>
<keyword evidence="3 5" id="KW-0698">rRNA processing</keyword>
<feature type="domain" description="RimM N-terminal" evidence="6">
    <location>
        <begin position="5"/>
        <end position="86"/>
    </location>
</feature>
<dbReference type="InterPro" id="IPR011961">
    <property type="entry name" value="RimM"/>
</dbReference>
<dbReference type="Gene3D" id="2.40.30.60">
    <property type="entry name" value="RimM"/>
    <property type="match status" value="1"/>
</dbReference>
<comment type="domain">
    <text evidence="5">The PRC barrel domain binds ribosomal protein uS19.</text>
</comment>
<evidence type="ECO:0000313" key="8">
    <source>
        <dbReference type="EMBL" id="TDL97733.1"/>
    </source>
</evidence>
<dbReference type="HAMAP" id="MF_00014">
    <property type="entry name" value="Ribosome_mat_RimM"/>
    <property type="match status" value="1"/>
</dbReference>
<evidence type="ECO:0000256" key="1">
    <source>
        <dbReference type="ARBA" id="ARBA00022490"/>
    </source>
</evidence>
<accession>A0A4R6BDH4</accession>
<organism evidence="8 9">
    <name type="scientific">Macrococcus brunensis</name>
    <dbReference type="NCBI Taxonomy" id="198483"/>
    <lineage>
        <taxon>Bacteria</taxon>
        <taxon>Bacillati</taxon>
        <taxon>Bacillota</taxon>
        <taxon>Bacilli</taxon>
        <taxon>Bacillales</taxon>
        <taxon>Staphylococcaceae</taxon>
        <taxon>Macrococcus</taxon>
    </lineage>
</organism>
<evidence type="ECO:0000259" key="6">
    <source>
        <dbReference type="Pfam" id="PF01782"/>
    </source>
</evidence>
<evidence type="ECO:0000313" key="9">
    <source>
        <dbReference type="Proteomes" id="UP000295310"/>
    </source>
</evidence>
<evidence type="ECO:0000256" key="2">
    <source>
        <dbReference type="ARBA" id="ARBA00022517"/>
    </source>
</evidence>
<keyword evidence="2 5" id="KW-0690">Ribosome biogenesis</keyword>
<dbReference type="Gene3D" id="2.30.30.240">
    <property type="entry name" value="PRC-barrel domain"/>
    <property type="match status" value="1"/>
</dbReference>
<dbReference type="InterPro" id="IPR002676">
    <property type="entry name" value="RimM_N"/>
</dbReference>
<keyword evidence="4 5" id="KW-0143">Chaperone</keyword>
<keyword evidence="1 5" id="KW-0963">Cytoplasm</keyword>
<feature type="domain" description="Ribosome maturation factor RimM PRC barrel" evidence="7">
    <location>
        <begin position="99"/>
        <end position="163"/>
    </location>
</feature>
<reference evidence="8 9" key="1">
    <citation type="submission" date="2019-01" db="EMBL/GenBank/DDBJ databases">
        <title>Draft genome sequences of the type strains of six Macrococcus species.</title>
        <authorList>
            <person name="Mazhar S."/>
            <person name="Altermann E."/>
            <person name="Hill C."/>
            <person name="Mcauliffe O."/>
        </authorList>
    </citation>
    <scope>NUCLEOTIDE SEQUENCE [LARGE SCALE GENOMIC DNA]</scope>
    <source>
        <strain evidence="8 9">CCM4811</strain>
    </source>
</reference>
<evidence type="ECO:0000259" key="7">
    <source>
        <dbReference type="Pfam" id="PF24986"/>
    </source>
</evidence>
<evidence type="ECO:0000256" key="3">
    <source>
        <dbReference type="ARBA" id="ARBA00022552"/>
    </source>
</evidence>
<dbReference type="GO" id="GO:0006364">
    <property type="term" value="P:rRNA processing"/>
    <property type="evidence" value="ECO:0007669"/>
    <property type="project" value="UniProtKB-UniRule"/>
</dbReference>
<evidence type="ECO:0000256" key="5">
    <source>
        <dbReference type="HAMAP-Rule" id="MF_00014"/>
    </source>
</evidence>
<comment type="function">
    <text evidence="5">An accessory protein needed during the final step in the assembly of 30S ribosomal subunit, possibly for assembly of the head region. Essential for efficient processing of 16S rRNA. May be needed both before and after RbfA during the maturation of 16S rRNA. It has affinity for free ribosomal 30S subunits but not for 70S ribosomes.</text>
</comment>
<dbReference type="GO" id="GO:0042274">
    <property type="term" value="P:ribosomal small subunit biogenesis"/>
    <property type="evidence" value="ECO:0007669"/>
    <property type="project" value="UniProtKB-UniRule"/>
</dbReference>
<dbReference type="Proteomes" id="UP000295310">
    <property type="component" value="Unassembled WGS sequence"/>
</dbReference>
<evidence type="ECO:0000256" key="4">
    <source>
        <dbReference type="ARBA" id="ARBA00023186"/>
    </source>
</evidence>
<sequence length="166" mass="18938">MSVNVGKIVNMHGIKGEVRVLSASDFTQERFKPGNEIIIKQNNEETTVKIKSYRTHKNFHLLQFEGLENINFVEKFKGADIFQDIDEIEIPLAENEFYYHDIIGCTVFNADEPIGRVIDIFETGANDVWVVKGNKEYLIPYIEDVVKKVDVANKTIIIEAMDGLLS</sequence>
<dbReference type="InterPro" id="IPR011033">
    <property type="entry name" value="PRC_barrel-like_sf"/>
</dbReference>
<keyword evidence="9" id="KW-1185">Reference proteome</keyword>
<comment type="subcellular location">
    <subcellularLocation>
        <location evidence="5">Cytoplasm</location>
    </subcellularLocation>
</comment>